<dbReference type="InterPro" id="IPR008841">
    <property type="entry name" value="Siphovirus-type_tail_N"/>
</dbReference>
<evidence type="ECO:0000313" key="3">
    <source>
        <dbReference type="Proteomes" id="UP001178277"/>
    </source>
</evidence>
<dbReference type="EMBL" id="JAUUTP010000011">
    <property type="protein sequence ID" value="MDP1419227.1"/>
    <property type="molecule type" value="Genomic_DNA"/>
</dbReference>
<gene>
    <name evidence="2" type="ORF">Q8G35_12480</name>
</gene>
<protein>
    <submittedName>
        <fullName evidence="2">Phage tail family protein</fullName>
    </submittedName>
</protein>
<accession>A0AA90P6H1</accession>
<reference evidence="2" key="1">
    <citation type="submission" date="2023-07" db="EMBL/GenBank/DDBJ databases">
        <title>Murine gut Bacillus species.</title>
        <authorList>
            <person name="Gutman E."/>
            <person name="Hashuel R."/>
            <person name="Litvak Y."/>
        </authorList>
    </citation>
    <scope>NUCLEOTIDE SEQUENCE</scope>
    <source>
        <strain evidence="2">RU283</strain>
    </source>
</reference>
<sequence>MTLYIQKENEELIDTSELITLQRFQPSAPTRIPIFQEIDGRRGSLPASNALTTRTINVEFYFKARDNADFVLRRDELHSLFDSEEPFYIIDSRQPFKRWRVNIESWDFEDVALISKHTITFTAMDGMCESTGSTLTPLTFDSESWGIGQHLLAEDQMYTFTGDRFRVYNAGDIEVDPREKPMTITFKGASENLSIRNVTLGQSWKYYGTSDSHDTIKLDRVFFKKNDKSIFNDTNRMSLKLVKGWNEFTVSGATSTFEIAFDFRFYYL</sequence>
<name>A0AA90P6H1_9BACI</name>
<evidence type="ECO:0000259" key="1">
    <source>
        <dbReference type="Pfam" id="PF05709"/>
    </source>
</evidence>
<dbReference type="Proteomes" id="UP001178277">
    <property type="component" value="Unassembled WGS sequence"/>
</dbReference>
<evidence type="ECO:0000313" key="2">
    <source>
        <dbReference type="EMBL" id="MDP1419227.1"/>
    </source>
</evidence>
<comment type="caution">
    <text evidence="2">The sequence shown here is derived from an EMBL/GenBank/DDBJ whole genome shotgun (WGS) entry which is preliminary data.</text>
</comment>
<proteinExistence type="predicted"/>
<feature type="domain" description="Siphovirus-type tail component RIFT-related" evidence="1">
    <location>
        <begin position="23"/>
        <end position="122"/>
    </location>
</feature>
<dbReference type="Pfam" id="PF05709">
    <property type="entry name" value="Sipho_tail"/>
    <property type="match status" value="1"/>
</dbReference>
<dbReference type="RefSeq" id="WP_305160511.1">
    <property type="nucleotide sequence ID" value="NZ_JAUUTP010000011.1"/>
</dbReference>
<dbReference type="Gene3D" id="2.40.30.200">
    <property type="match status" value="1"/>
</dbReference>
<organism evidence="2 3">
    <name type="scientific">Peribacillus simplex</name>
    <dbReference type="NCBI Taxonomy" id="1478"/>
    <lineage>
        <taxon>Bacteria</taxon>
        <taxon>Bacillati</taxon>
        <taxon>Bacillota</taxon>
        <taxon>Bacilli</taxon>
        <taxon>Bacillales</taxon>
        <taxon>Bacillaceae</taxon>
        <taxon>Peribacillus</taxon>
    </lineage>
</organism>
<dbReference type="AlphaFoldDB" id="A0AA90P6H1"/>